<gene>
    <name evidence="2" type="ORF">SNEC2469_LOCUS24640</name>
</gene>
<dbReference type="Pfam" id="PF21836">
    <property type="entry name" value="DUF6895"/>
    <property type="match status" value="1"/>
</dbReference>
<evidence type="ECO:0000259" key="1">
    <source>
        <dbReference type="Pfam" id="PF21836"/>
    </source>
</evidence>
<protein>
    <recommendedName>
        <fullName evidence="1">DUF6895 domain-containing protein</fullName>
    </recommendedName>
</protein>
<comment type="caution">
    <text evidence="2">The sequence shown here is derived from an EMBL/GenBank/DDBJ whole genome shotgun (WGS) entry which is preliminary data.</text>
</comment>
<evidence type="ECO:0000313" key="2">
    <source>
        <dbReference type="EMBL" id="CAE7826244.1"/>
    </source>
</evidence>
<dbReference type="InterPro" id="IPR054190">
    <property type="entry name" value="DUF6895"/>
</dbReference>
<organism evidence="2 3">
    <name type="scientific">Symbiodinium necroappetens</name>
    <dbReference type="NCBI Taxonomy" id="1628268"/>
    <lineage>
        <taxon>Eukaryota</taxon>
        <taxon>Sar</taxon>
        <taxon>Alveolata</taxon>
        <taxon>Dinophyceae</taxon>
        <taxon>Suessiales</taxon>
        <taxon>Symbiodiniaceae</taxon>
        <taxon>Symbiodinium</taxon>
    </lineage>
</organism>
<sequence length="347" mass="39085">MIFPKLGQKLRPSLDRFERRCGETLQRHAEDVLAAADSFQDLGKASQKIFYLHSFLGYPRDPMQGKLMEACRRIAASLEDGEDGDVEDVLSTVYKTSLFHNYGHGSYFSWSNENASNAIEEFEDLVIGFFDKSVTGLNLTECLGSLGWKLPNIYEDFMEILRTKIRPYPAPEEMDTKVLYHTMYFVTHLVYFFTGFGLETLKGVARLEMQPELRFLEAALPLLSTGAHAPQHKLEETDILGEVIYCHILLGADDSDPRIRQKRLAIVAKQRQDGLFGSSPDDDDDDDDDGLDHATYNALTALIPHSWFPKPASTKKLSMMTPAALDELLRQAGILGPRRVNVASDDE</sequence>
<dbReference type="EMBL" id="CAJNJA010047752">
    <property type="protein sequence ID" value="CAE7826244.1"/>
    <property type="molecule type" value="Genomic_DNA"/>
</dbReference>
<dbReference type="Proteomes" id="UP000601435">
    <property type="component" value="Unassembled WGS sequence"/>
</dbReference>
<proteinExistence type="predicted"/>
<dbReference type="OrthoDB" id="427834at2759"/>
<name>A0A812ZI91_9DINO</name>
<keyword evidence="3" id="KW-1185">Reference proteome</keyword>
<accession>A0A812ZI91</accession>
<reference evidence="2" key="1">
    <citation type="submission" date="2021-02" db="EMBL/GenBank/DDBJ databases">
        <authorList>
            <person name="Dougan E. K."/>
            <person name="Rhodes N."/>
            <person name="Thang M."/>
            <person name="Chan C."/>
        </authorList>
    </citation>
    <scope>NUCLEOTIDE SEQUENCE</scope>
</reference>
<feature type="domain" description="DUF6895" evidence="1">
    <location>
        <begin position="181"/>
        <end position="279"/>
    </location>
</feature>
<evidence type="ECO:0000313" key="3">
    <source>
        <dbReference type="Proteomes" id="UP000601435"/>
    </source>
</evidence>
<dbReference type="AlphaFoldDB" id="A0A812ZI91"/>